<reference evidence="2 3" key="1">
    <citation type="submission" date="2018-03" db="EMBL/GenBank/DDBJ databases">
        <authorList>
            <person name="Keele B.F."/>
        </authorList>
    </citation>
    <scope>NUCLEOTIDE SEQUENCE [LARGE SCALE GENOMIC DNA]</scope>
    <source>
        <strain evidence="2 3">IB-3</strain>
    </source>
</reference>
<evidence type="ECO:0000313" key="3">
    <source>
        <dbReference type="Proteomes" id="UP000244867"/>
    </source>
</evidence>
<organism evidence="2 3">
    <name type="scientific">Nocardioides currus</name>
    <dbReference type="NCBI Taxonomy" id="2133958"/>
    <lineage>
        <taxon>Bacteria</taxon>
        <taxon>Bacillati</taxon>
        <taxon>Actinomycetota</taxon>
        <taxon>Actinomycetes</taxon>
        <taxon>Propionibacteriales</taxon>
        <taxon>Nocardioidaceae</taxon>
        <taxon>Nocardioides</taxon>
    </lineage>
</organism>
<dbReference type="AlphaFoldDB" id="A0A2R7YRB4"/>
<gene>
    <name evidence="2" type="ORF">C7S10_21805</name>
</gene>
<evidence type="ECO:0000256" key="1">
    <source>
        <dbReference type="SAM" id="MobiDB-lite"/>
    </source>
</evidence>
<evidence type="ECO:0000313" key="2">
    <source>
        <dbReference type="EMBL" id="PUA78940.1"/>
    </source>
</evidence>
<comment type="caution">
    <text evidence="2">The sequence shown here is derived from an EMBL/GenBank/DDBJ whole genome shotgun (WGS) entry which is preliminary data.</text>
</comment>
<feature type="compositionally biased region" description="Acidic residues" evidence="1">
    <location>
        <begin position="95"/>
        <end position="107"/>
    </location>
</feature>
<feature type="compositionally biased region" description="Basic residues" evidence="1">
    <location>
        <begin position="1"/>
        <end position="11"/>
    </location>
</feature>
<dbReference type="RefSeq" id="WP_108347039.1">
    <property type="nucleotide sequence ID" value="NZ_PYXZ01000015.1"/>
</dbReference>
<sequence>MANHIAHHRAGAKGSQTTSAPGDAPAGAEGSQTEGARAGAKESGDPATRRPSRENLSAWWFPDLEGPDLSTEVIPGQHEALKLLNGFSISELFAEETESELGDDAEDLTPAPDDSLDSKVGQPGSIASG</sequence>
<feature type="compositionally biased region" description="Basic and acidic residues" evidence="1">
    <location>
        <begin position="39"/>
        <end position="53"/>
    </location>
</feature>
<dbReference type="Proteomes" id="UP000244867">
    <property type="component" value="Unassembled WGS sequence"/>
</dbReference>
<dbReference type="EMBL" id="PYXZ01000015">
    <property type="protein sequence ID" value="PUA78940.1"/>
    <property type="molecule type" value="Genomic_DNA"/>
</dbReference>
<name>A0A2R7YRB4_9ACTN</name>
<feature type="region of interest" description="Disordered" evidence="1">
    <location>
        <begin position="95"/>
        <end position="129"/>
    </location>
</feature>
<feature type="region of interest" description="Disordered" evidence="1">
    <location>
        <begin position="1"/>
        <end position="65"/>
    </location>
</feature>
<protein>
    <submittedName>
        <fullName evidence="2">Uncharacterized protein</fullName>
    </submittedName>
</protein>
<accession>A0A2R7YRB4</accession>
<proteinExistence type="predicted"/>
<keyword evidence="3" id="KW-1185">Reference proteome</keyword>